<evidence type="ECO:0000313" key="1">
    <source>
        <dbReference type="EMBL" id="KRF98588.1"/>
    </source>
</evidence>
<reference evidence="1 2" key="1">
    <citation type="journal article" date="2007" name="Nature">
        <title>Evolution of genes and genomes on the Drosophila phylogeny.</title>
        <authorList>
            <consortium name="Drosophila 12 Genomes Consortium"/>
            <person name="Clark A.G."/>
            <person name="Eisen M.B."/>
            <person name="Smith D.R."/>
            <person name="Bergman C.M."/>
            <person name="Oliver B."/>
            <person name="Markow T.A."/>
            <person name="Kaufman T.C."/>
            <person name="Kellis M."/>
            <person name="Gelbart W."/>
            <person name="Iyer V.N."/>
            <person name="Pollard D.A."/>
            <person name="Sackton T.B."/>
            <person name="Larracuente A.M."/>
            <person name="Singh N.D."/>
            <person name="Abad J.P."/>
            <person name="Abt D.N."/>
            <person name="Adryan B."/>
            <person name="Aguade M."/>
            <person name="Akashi H."/>
            <person name="Anderson W.W."/>
            <person name="Aquadro C.F."/>
            <person name="Ardell D.H."/>
            <person name="Arguello R."/>
            <person name="Artieri C.G."/>
            <person name="Barbash D.A."/>
            <person name="Barker D."/>
            <person name="Barsanti P."/>
            <person name="Batterham P."/>
            <person name="Batzoglou S."/>
            <person name="Begun D."/>
            <person name="Bhutkar A."/>
            <person name="Blanco E."/>
            <person name="Bosak S.A."/>
            <person name="Bradley R.K."/>
            <person name="Brand A.D."/>
            <person name="Brent M.R."/>
            <person name="Brooks A.N."/>
            <person name="Brown R.H."/>
            <person name="Butlin R.K."/>
            <person name="Caggese C."/>
            <person name="Calvi B.R."/>
            <person name="Bernardo de Carvalho A."/>
            <person name="Caspi A."/>
            <person name="Castrezana S."/>
            <person name="Celniker S.E."/>
            <person name="Chang J.L."/>
            <person name="Chapple C."/>
            <person name="Chatterji S."/>
            <person name="Chinwalla A."/>
            <person name="Civetta A."/>
            <person name="Clifton S.W."/>
            <person name="Comeron J.M."/>
            <person name="Costello J.C."/>
            <person name="Coyne J.A."/>
            <person name="Daub J."/>
            <person name="David R.G."/>
            <person name="Delcher A.L."/>
            <person name="Delehaunty K."/>
            <person name="Do C.B."/>
            <person name="Ebling H."/>
            <person name="Edwards K."/>
            <person name="Eickbush T."/>
            <person name="Evans J.D."/>
            <person name="Filipski A."/>
            <person name="Findeiss S."/>
            <person name="Freyhult E."/>
            <person name="Fulton L."/>
            <person name="Fulton R."/>
            <person name="Garcia A.C."/>
            <person name="Gardiner A."/>
            <person name="Garfield D.A."/>
            <person name="Garvin B.E."/>
            <person name="Gibson G."/>
            <person name="Gilbert D."/>
            <person name="Gnerre S."/>
            <person name="Godfrey J."/>
            <person name="Good R."/>
            <person name="Gotea V."/>
            <person name="Gravely B."/>
            <person name="Greenberg A.J."/>
            <person name="Griffiths-Jones S."/>
            <person name="Gross S."/>
            <person name="Guigo R."/>
            <person name="Gustafson E.A."/>
            <person name="Haerty W."/>
            <person name="Hahn M.W."/>
            <person name="Halligan D.L."/>
            <person name="Halpern A.L."/>
            <person name="Halter G.M."/>
            <person name="Han M.V."/>
            <person name="Heger A."/>
            <person name="Hillier L."/>
            <person name="Hinrichs A.S."/>
            <person name="Holmes I."/>
            <person name="Hoskins R.A."/>
            <person name="Hubisz M.J."/>
            <person name="Hultmark D."/>
            <person name="Huntley M.A."/>
            <person name="Jaffe D.B."/>
            <person name="Jagadeeshan S."/>
            <person name="Jeck W.R."/>
            <person name="Johnson J."/>
            <person name="Jones C.D."/>
            <person name="Jordan W.C."/>
            <person name="Karpen G.H."/>
            <person name="Kataoka E."/>
            <person name="Keightley P.D."/>
            <person name="Kheradpour P."/>
            <person name="Kirkness E.F."/>
            <person name="Koerich L.B."/>
            <person name="Kristiansen K."/>
            <person name="Kudrna D."/>
            <person name="Kulathinal R.J."/>
            <person name="Kumar S."/>
            <person name="Kwok R."/>
            <person name="Lander E."/>
            <person name="Langley C.H."/>
            <person name="Lapoint R."/>
            <person name="Lazzaro B.P."/>
            <person name="Lee S.J."/>
            <person name="Levesque L."/>
            <person name="Li R."/>
            <person name="Lin C.F."/>
            <person name="Lin M.F."/>
            <person name="Lindblad-Toh K."/>
            <person name="Llopart A."/>
            <person name="Long M."/>
            <person name="Low L."/>
            <person name="Lozovsky E."/>
            <person name="Lu J."/>
            <person name="Luo M."/>
            <person name="Machado C.A."/>
            <person name="Makalowski W."/>
            <person name="Marzo M."/>
            <person name="Matsuda M."/>
            <person name="Matzkin L."/>
            <person name="McAllister B."/>
            <person name="McBride C.S."/>
            <person name="McKernan B."/>
            <person name="McKernan K."/>
            <person name="Mendez-Lago M."/>
            <person name="Minx P."/>
            <person name="Mollenhauer M.U."/>
            <person name="Montooth K."/>
            <person name="Mount S.M."/>
            <person name="Mu X."/>
            <person name="Myers E."/>
            <person name="Negre B."/>
            <person name="Newfeld S."/>
            <person name="Nielsen R."/>
            <person name="Noor M.A."/>
            <person name="O'Grady P."/>
            <person name="Pachter L."/>
            <person name="Papaceit M."/>
            <person name="Parisi M.J."/>
            <person name="Parisi M."/>
            <person name="Parts L."/>
            <person name="Pedersen J.S."/>
            <person name="Pesole G."/>
            <person name="Phillippy A.M."/>
            <person name="Ponting C.P."/>
            <person name="Pop M."/>
            <person name="Porcelli D."/>
            <person name="Powell J.R."/>
            <person name="Prohaska S."/>
            <person name="Pruitt K."/>
            <person name="Puig M."/>
            <person name="Quesneville H."/>
            <person name="Ram K.R."/>
            <person name="Rand D."/>
            <person name="Rasmussen M.D."/>
            <person name="Reed L.K."/>
            <person name="Reenan R."/>
            <person name="Reily A."/>
            <person name="Remington K.A."/>
            <person name="Rieger T.T."/>
            <person name="Ritchie M.G."/>
            <person name="Robin C."/>
            <person name="Rogers Y.H."/>
            <person name="Rohde C."/>
            <person name="Rozas J."/>
            <person name="Rubenfield M.J."/>
            <person name="Ruiz A."/>
            <person name="Russo S."/>
            <person name="Salzberg S.L."/>
            <person name="Sanchez-Gracia A."/>
            <person name="Saranga D.J."/>
            <person name="Sato H."/>
            <person name="Schaeffer S.W."/>
            <person name="Schatz M.C."/>
            <person name="Schlenke T."/>
            <person name="Schwartz R."/>
            <person name="Segarra C."/>
            <person name="Singh R.S."/>
            <person name="Sirot L."/>
            <person name="Sirota M."/>
            <person name="Sisneros N.B."/>
            <person name="Smith C.D."/>
            <person name="Smith T.F."/>
            <person name="Spieth J."/>
            <person name="Stage D.E."/>
            <person name="Stark A."/>
            <person name="Stephan W."/>
            <person name="Strausberg R.L."/>
            <person name="Strempel S."/>
            <person name="Sturgill D."/>
            <person name="Sutton G."/>
            <person name="Sutton G.G."/>
            <person name="Tao W."/>
            <person name="Teichmann S."/>
            <person name="Tobari Y.N."/>
            <person name="Tomimura Y."/>
            <person name="Tsolas J.M."/>
            <person name="Valente V.L."/>
            <person name="Venter E."/>
            <person name="Venter J.C."/>
            <person name="Vicario S."/>
            <person name="Vieira F.G."/>
            <person name="Vilella A.J."/>
            <person name="Villasante A."/>
            <person name="Walenz B."/>
            <person name="Wang J."/>
            <person name="Wasserman M."/>
            <person name="Watts T."/>
            <person name="Wilson D."/>
            <person name="Wilson R.K."/>
            <person name="Wing R.A."/>
            <person name="Wolfner M.F."/>
            <person name="Wong A."/>
            <person name="Wong G.K."/>
            <person name="Wu C.I."/>
            <person name="Wu G."/>
            <person name="Yamamoto D."/>
            <person name="Yang H.P."/>
            <person name="Yang S.P."/>
            <person name="Yorke J.A."/>
            <person name="Yoshida K."/>
            <person name="Zdobnov E."/>
            <person name="Zhang P."/>
            <person name="Zhang Y."/>
            <person name="Zimin A.V."/>
            <person name="Baldwin J."/>
            <person name="Abdouelleil A."/>
            <person name="Abdulkadir J."/>
            <person name="Abebe A."/>
            <person name="Abera B."/>
            <person name="Abreu J."/>
            <person name="Acer S.C."/>
            <person name="Aftuck L."/>
            <person name="Alexander A."/>
            <person name="An P."/>
            <person name="Anderson E."/>
            <person name="Anderson S."/>
            <person name="Arachi H."/>
            <person name="Azer M."/>
            <person name="Bachantsang P."/>
            <person name="Barry A."/>
            <person name="Bayul T."/>
            <person name="Berlin A."/>
            <person name="Bessette D."/>
            <person name="Bloom T."/>
            <person name="Blye J."/>
            <person name="Boguslavskiy L."/>
            <person name="Bonnet C."/>
            <person name="Boukhgalter B."/>
            <person name="Bourzgui I."/>
            <person name="Brown A."/>
            <person name="Cahill P."/>
            <person name="Channer S."/>
            <person name="Cheshatsang Y."/>
            <person name="Chuda L."/>
            <person name="Citroen M."/>
            <person name="Collymore A."/>
            <person name="Cooke P."/>
            <person name="Costello M."/>
            <person name="D'Aco K."/>
            <person name="Daza R."/>
            <person name="De Haan G."/>
            <person name="DeGray S."/>
            <person name="DeMaso C."/>
            <person name="Dhargay N."/>
            <person name="Dooley K."/>
            <person name="Dooley E."/>
            <person name="Doricent M."/>
            <person name="Dorje P."/>
            <person name="Dorjee K."/>
            <person name="Dupes A."/>
            <person name="Elong R."/>
            <person name="Falk J."/>
            <person name="Farina A."/>
            <person name="Faro S."/>
            <person name="Ferguson D."/>
            <person name="Fisher S."/>
            <person name="Foley C.D."/>
            <person name="Franke A."/>
            <person name="Friedrich D."/>
            <person name="Gadbois L."/>
            <person name="Gearin G."/>
            <person name="Gearin C.R."/>
            <person name="Giannoukos G."/>
            <person name="Goode T."/>
            <person name="Graham J."/>
            <person name="Grandbois E."/>
            <person name="Grewal S."/>
            <person name="Gyaltsen K."/>
            <person name="Hafez N."/>
            <person name="Hagos B."/>
            <person name="Hall J."/>
            <person name="Henson C."/>
            <person name="Hollinger A."/>
            <person name="Honan T."/>
            <person name="Huard M.D."/>
            <person name="Hughes L."/>
            <person name="Hurhula B."/>
            <person name="Husby M.E."/>
            <person name="Kamat A."/>
            <person name="Kanga B."/>
            <person name="Kashin S."/>
            <person name="Khazanovich D."/>
            <person name="Kisner P."/>
            <person name="Lance K."/>
            <person name="Lara M."/>
            <person name="Lee W."/>
            <person name="Lennon N."/>
            <person name="Letendre F."/>
            <person name="LeVine R."/>
            <person name="Lipovsky A."/>
            <person name="Liu X."/>
            <person name="Liu J."/>
            <person name="Liu S."/>
            <person name="Lokyitsang T."/>
            <person name="Lokyitsang Y."/>
            <person name="Lubonja R."/>
            <person name="Lui A."/>
            <person name="MacDonald P."/>
            <person name="Magnisalis V."/>
            <person name="Maru K."/>
            <person name="Matthews C."/>
            <person name="McCusker W."/>
            <person name="McDonough S."/>
            <person name="Mehta T."/>
            <person name="Meldrim J."/>
            <person name="Meneus L."/>
            <person name="Mihai O."/>
            <person name="Mihalev A."/>
            <person name="Mihova T."/>
            <person name="Mittelman R."/>
            <person name="Mlenga V."/>
            <person name="Montmayeur A."/>
            <person name="Mulrain L."/>
            <person name="Navidi A."/>
            <person name="Naylor J."/>
            <person name="Negash T."/>
            <person name="Nguyen T."/>
            <person name="Nguyen N."/>
            <person name="Nicol R."/>
            <person name="Norbu C."/>
            <person name="Norbu N."/>
            <person name="Novod N."/>
            <person name="O'Neill B."/>
            <person name="Osman S."/>
            <person name="Markiewicz E."/>
            <person name="Oyono O.L."/>
            <person name="Patti C."/>
            <person name="Phunkhang P."/>
            <person name="Pierre F."/>
            <person name="Priest M."/>
            <person name="Raghuraman S."/>
            <person name="Rege F."/>
            <person name="Reyes R."/>
            <person name="Rise C."/>
            <person name="Rogov P."/>
            <person name="Ross K."/>
            <person name="Ryan E."/>
            <person name="Settipalli S."/>
            <person name="Shea T."/>
            <person name="Sherpa N."/>
            <person name="Shi L."/>
            <person name="Shih D."/>
            <person name="Sparrow T."/>
            <person name="Spaulding J."/>
            <person name="Stalker J."/>
            <person name="Stange-Thomann N."/>
            <person name="Stavropoulos S."/>
            <person name="Stone C."/>
            <person name="Strader C."/>
            <person name="Tesfaye S."/>
            <person name="Thomson T."/>
            <person name="Thoulutsang Y."/>
            <person name="Thoulutsang D."/>
            <person name="Topham K."/>
            <person name="Topping I."/>
            <person name="Tsamla T."/>
            <person name="Vassiliev H."/>
            <person name="Vo A."/>
            <person name="Wangchuk T."/>
            <person name="Wangdi T."/>
            <person name="Weiand M."/>
            <person name="Wilkinson J."/>
            <person name="Wilson A."/>
            <person name="Yadav S."/>
            <person name="Young G."/>
            <person name="Yu Q."/>
            <person name="Zembek L."/>
            <person name="Zhong D."/>
            <person name="Zimmer A."/>
            <person name="Zwirko Z."/>
            <person name="Jaffe D.B."/>
            <person name="Alvarez P."/>
            <person name="Brockman W."/>
            <person name="Butler J."/>
            <person name="Chin C."/>
            <person name="Gnerre S."/>
            <person name="Grabherr M."/>
            <person name="Kleber M."/>
            <person name="Mauceli E."/>
            <person name="MacCallum I."/>
        </authorList>
    </citation>
    <scope>NUCLEOTIDE SEQUENCE [LARGE SCALE GENOMIC DNA]</scope>
    <source>
        <strain evidence="2">Tucson 14030-0811.24</strain>
    </source>
</reference>
<protein>
    <submittedName>
        <fullName evidence="1">Uncharacterized protein</fullName>
    </submittedName>
</protein>
<evidence type="ECO:0000313" key="2">
    <source>
        <dbReference type="Proteomes" id="UP000007798"/>
    </source>
</evidence>
<dbReference type="EMBL" id="CH963894">
    <property type="protein sequence ID" value="KRF98588.1"/>
    <property type="molecule type" value="Genomic_DNA"/>
</dbReference>
<name>A0A0Q9X2Y0_DROWI</name>
<organism evidence="1 2">
    <name type="scientific">Drosophila willistoni</name>
    <name type="common">Fruit fly</name>
    <dbReference type="NCBI Taxonomy" id="7260"/>
    <lineage>
        <taxon>Eukaryota</taxon>
        <taxon>Metazoa</taxon>
        <taxon>Ecdysozoa</taxon>
        <taxon>Arthropoda</taxon>
        <taxon>Hexapoda</taxon>
        <taxon>Insecta</taxon>
        <taxon>Pterygota</taxon>
        <taxon>Neoptera</taxon>
        <taxon>Endopterygota</taxon>
        <taxon>Diptera</taxon>
        <taxon>Brachycera</taxon>
        <taxon>Muscomorpha</taxon>
        <taxon>Ephydroidea</taxon>
        <taxon>Drosophilidae</taxon>
        <taxon>Drosophila</taxon>
        <taxon>Sophophora</taxon>
    </lineage>
</organism>
<dbReference type="InParanoid" id="A0A0Q9X2Y0"/>
<accession>A0A0Q9X2Y0</accession>
<proteinExistence type="predicted"/>
<dbReference type="Proteomes" id="UP000007798">
    <property type="component" value="Unassembled WGS sequence"/>
</dbReference>
<sequence length="30" mass="3487">MIIAITTICFYLIEMIAHGDDTVFMRKLNL</sequence>
<gene>
    <name evidence="1" type="primary">Dwil\GK28253</name>
    <name evidence="1" type="ORF">Dwil_GK28253</name>
</gene>
<keyword evidence="2" id="KW-1185">Reference proteome</keyword>
<dbReference type="AlphaFoldDB" id="A0A0Q9X2Y0"/>